<evidence type="ECO:0000313" key="1">
    <source>
        <dbReference type="EMBL" id="AAV91109.1"/>
    </source>
</evidence>
<proteinExistence type="predicted"/>
<name>Q5GAD4_9VIRU</name>
<sequence>MPLKVIKETIEIDPRGGDVLEVVRRRRTDKILKPYGYVTSVESLISTGETVWTTDGPEIVVTYRAEAENPSDWINKTFTVTRIHDSGPLAETRCCWLLMAGQGKQDAPKKWTYGQCGCSYETGDSIGVASVEAHKLKRMGDGRFVYAAVCAHVCLSEAK</sequence>
<evidence type="ECO:0000313" key="2">
    <source>
        <dbReference type="Proteomes" id="UP000102282"/>
    </source>
</evidence>
<accession>Q5GAD4</accession>
<reference evidence="1 2" key="1">
    <citation type="journal article" date="2005" name="J. Virol.">
        <title>Complete genome sequence of the grouper iridovirus and comparison of genomic organization with those of other iridoviruses.</title>
        <authorList>
            <person name="Tsai C.T."/>
            <person name="Ting J.W."/>
            <person name="Wu M.H."/>
            <person name="Wu M.F."/>
            <person name="Guo I.C."/>
            <person name="Chang C.Y."/>
        </authorList>
    </citation>
    <scope>NUCLEOTIDE SEQUENCE [LARGE SCALE GENOMIC DNA]</scope>
</reference>
<dbReference type="Proteomes" id="UP000102282">
    <property type="component" value="Genome"/>
</dbReference>
<dbReference type="EMBL" id="AY666015">
    <property type="protein sequence ID" value="AAV91109.1"/>
    <property type="molecule type" value="Genomic_DNA"/>
</dbReference>
<protein>
    <submittedName>
        <fullName evidence="1">Uncharacterized protein</fullName>
    </submittedName>
</protein>
<gene>
    <name evidence="1" type="ORF">GIV82</name>
</gene>
<organism evidence="1 2">
    <name type="scientific">Grouper iridovirus</name>
    <dbReference type="NCBI Taxonomy" id="127569"/>
    <lineage>
        <taxon>Viruses</taxon>
        <taxon>Varidnaviria</taxon>
        <taxon>Bamfordvirae</taxon>
        <taxon>Nucleocytoviricota</taxon>
        <taxon>Megaviricetes</taxon>
        <taxon>Pimascovirales</taxon>
        <taxon>Pimascovirales incertae sedis</taxon>
        <taxon>Iridoviridae</taxon>
        <taxon>Alphairidovirinae</taxon>
        <taxon>Ranavirus</taxon>
        <taxon>Ranavirus epinephelus1</taxon>
        <taxon>Singapore grouper iridovirus</taxon>
    </lineage>
</organism>